<evidence type="ECO:0000313" key="2">
    <source>
        <dbReference type="EMBL" id="TCG06522.1"/>
    </source>
</evidence>
<comment type="caution">
    <text evidence="2">The sequence shown here is derived from an EMBL/GenBank/DDBJ whole genome shotgun (WGS) entry which is preliminary data.</text>
</comment>
<name>A0A4R0XBT2_9BURK</name>
<feature type="compositionally biased region" description="Basic and acidic residues" evidence="1">
    <location>
        <begin position="1"/>
        <end position="10"/>
    </location>
</feature>
<dbReference type="EMBL" id="MWML01000104">
    <property type="protein sequence ID" value="TCG06522.1"/>
    <property type="molecule type" value="Genomic_DNA"/>
</dbReference>
<organism evidence="2 3">
    <name type="scientific">Paraburkholderia steynii</name>
    <dbReference type="NCBI Taxonomy" id="1245441"/>
    <lineage>
        <taxon>Bacteria</taxon>
        <taxon>Pseudomonadati</taxon>
        <taxon>Pseudomonadota</taxon>
        <taxon>Betaproteobacteria</taxon>
        <taxon>Burkholderiales</taxon>
        <taxon>Burkholderiaceae</taxon>
        <taxon>Paraburkholderia</taxon>
    </lineage>
</organism>
<reference evidence="2 3" key="1">
    <citation type="submission" date="2017-02" db="EMBL/GenBank/DDBJ databases">
        <title>Paraburkholderia sophoroidis sp. nov. and Paraburkholderia steynii sp. nov. rhizobial symbionts of the fynbos legume Hypocalyptus sophoroides.</title>
        <authorList>
            <person name="Steenkamp E.T."/>
            <person name="Beukes C.W."/>
            <person name="Van Zyl E."/>
            <person name="Avontuur J."/>
            <person name="Chan W.Y."/>
            <person name="Hassen A."/>
            <person name="Palmer M."/>
            <person name="Mthombeni L."/>
            <person name="Phalane F."/>
            <person name="Sereme K."/>
            <person name="Venter S.N."/>
        </authorList>
    </citation>
    <scope>NUCLEOTIDE SEQUENCE [LARGE SCALE GENOMIC DNA]</scope>
    <source>
        <strain evidence="2 3">HC1.1ba</strain>
    </source>
</reference>
<sequence length="79" mass="8784">GRRVKLDNKSRMPAQTQAKQPGRATKSKRGHQRKSESESKSKSKSNSNSNSNSNSKSKNKNKNQQIAPLSEPPAYVYNP</sequence>
<feature type="non-terminal residue" evidence="2">
    <location>
        <position position="1"/>
    </location>
</feature>
<evidence type="ECO:0000313" key="3">
    <source>
        <dbReference type="Proteomes" id="UP000294200"/>
    </source>
</evidence>
<proteinExistence type="predicted"/>
<feature type="region of interest" description="Disordered" evidence="1">
    <location>
        <begin position="1"/>
        <end position="79"/>
    </location>
</feature>
<accession>A0A4R0XBT2</accession>
<gene>
    <name evidence="2" type="ORF">BZM27_25705</name>
</gene>
<evidence type="ECO:0000256" key="1">
    <source>
        <dbReference type="SAM" id="MobiDB-lite"/>
    </source>
</evidence>
<dbReference type="AlphaFoldDB" id="A0A4R0XBT2"/>
<keyword evidence="3" id="KW-1185">Reference proteome</keyword>
<feature type="compositionally biased region" description="Low complexity" evidence="1">
    <location>
        <begin position="44"/>
        <end position="56"/>
    </location>
</feature>
<dbReference type="Proteomes" id="UP000294200">
    <property type="component" value="Unassembled WGS sequence"/>
</dbReference>
<protein>
    <submittedName>
        <fullName evidence="2">Uncharacterized protein</fullName>
    </submittedName>
</protein>